<name>A0AAW1JE85_POPJA</name>
<organism evidence="2 3">
    <name type="scientific">Popillia japonica</name>
    <name type="common">Japanese beetle</name>
    <dbReference type="NCBI Taxonomy" id="7064"/>
    <lineage>
        <taxon>Eukaryota</taxon>
        <taxon>Metazoa</taxon>
        <taxon>Ecdysozoa</taxon>
        <taxon>Arthropoda</taxon>
        <taxon>Hexapoda</taxon>
        <taxon>Insecta</taxon>
        <taxon>Pterygota</taxon>
        <taxon>Neoptera</taxon>
        <taxon>Endopterygota</taxon>
        <taxon>Coleoptera</taxon>
        <taxon>Polyphaga</taxon>
        <taxon>Scarabaeiformia</taxon>
        <taxon>Scarabaeidae</taxon>
        <taxon>Rutelinae</taxon>
        <taxon>Popillia</taxon>
    </lineage>
</organism>
<accession>A0AAW1JE85</accession>
<evidence type="ECO:0000313" key="3">
    <source>
        <dbReference type="Proteomes" id="UP001458880"/>
    </source>
</evidence>
<sequence>MHRWCKIKNSDVSYAVPERNVYKTTRKKCTAVPQVGDKWRARVAGRPSCTPTRKSRLSRSPTYRSTETERALFVLPSPLRLSGNFPDDWGDHRPIARQRRREPSLFFRVRYDLVEISQTIGELIAG</sequence>
<dbReference type="AlphaFoldDB" id="A0AAW1JE85"/>
<keyword evidence="3" id="KW-1185">Reference proteome</keyword>
<protein>
    <submittedName>
        <fullName evidence="2">Uncharacterized protein</fullName>
    </submittedName>
</protein>
<feature type="region of interest" description="Disordered" evidence="1">
    <location>
        <begin position="43"/>
        <end position="64"/>
    </location>
</feature>
<reference evidence="2 3" key="1">
    <citation type="journal article" date="2024" name="BMC Genomics">
        <title>De novo assembly and annotation of Popillia japonica's genome with initial clues to its potential as an invasive pest.</title>
        <authorList>
            <person name="Cucini C."/>
            <person name="Boschi S."/>
            <person name="Funari R."/>
            <person name="Cardaioli E."/>
            <person name="Iannotti N."/>
            <person name="Marturano G."/>
            <person name="Paoli F."/>
            <person name="Bruttini M."/>
            <person name="Carapelli A."/>
            <person name="Frati F."/>
            <person name="Nardi F."/>
        </authorList>
    </citation>
    <scope>NUCLEOTIDE SEQUENCE [LARGE SCALE GENOMIC DNA]</scope>
    <source>
        <strain evidence="2">DMR45628</strain>
    </source>
</reference>
<comment type="caution">
    <text evidence="2">The sequence shown here is derived from an EMBL/GenBank/DDBJ whole genome shotgun (WGS) entry which is preliminary data.</text>
</comment>
<dbReference type="Proteomes" id="UP001458880">
    <property type="component" value="Unassembled WGS sequence"/>
</dbReference>
<gene>
    <name evidence="2" type="ORF">QE152_g30634</name>
</gene>
<evidence type="ECO:0000313" key="2">
    <source>
        <dbReference type="EMBL" id="KAK9701418.1"/>
    </source>
</evidence>
<evidence type="ECO:0000256" key="1">
    <source>
        <dbReference type="SAM" id="MobiDB-lite"/>
    </source>
</evidence>
<dbReference type="EMBL" id="JASPKY010000414">
    <property type="protein sequence ID" value="KAK9701418.1"/>
    <property type="molecule type" value="Genomic_DNA"/>
</dbReference>
<proteinExistence type="predicted"/>